<reference evidence="2" key="1">
    <citation type="submission" date="2016-10" db="EMBL/GenBank/DDBJ databases">
        <title>Draft Genome Sequence of Nocardioides luteus Strain BAFB, an Alkane-Degrading Bacterium Isolated from JP-7 Polluted Soil.</title>
        <authorList>
            <person name="Brown L."/>
            <person name="Ruiz O.N."/>
            <person name="Gunasekera T."/>
        </authorList>
    </citation>
    <scope>NUCLEOTIDE SEQUENCE [LARGE SCALE GENOMIC DNA]</scope>
    <source>
        <strain evidence="2">BAFB</strain>
    </source>
</reference>
<dbReference type="RefSeq" id="WP_045551510.1">
    <property type="nucleotide sequence ID" value="NZ_JZDQ02000011.1"/>
</dbReference>
<keyword evidence="1" id="KW-0812">Transmembrane</keyword>
<dbReference type="STRING" id="1844.UG56_009365"/>
<feature type="transmembrane region" description="Helical" evidence="1">
    <location>
        <begin position="95"/>
        <end position="116"/>
    </location>
</feature>
<feature type="transmembrane region" description="Helical" evidence="1">
    <location>
        <begin position="68"/>
        <end position="86"/>
    </location>
</feature>
<evidence type="ECO:0000313" key="3">
    <source>
        <dbReference type="Proteomes" id="UP000033772"/>
    </source>
</evidence>
<organism evidence="2 3">
    <name type="scientific">Nocardioides luteus</name>
    <dbReference type="NCBI Taxonomy" id="1844"/>
    <lineage>
        <taxon>Bacteria</taxon>
        <taxon>Bacillati</taxon>
        <taxon>Actinomycetota</taxon>
        <taxon>Actinomycetes</taxon>
        <taxon>Propionibacteriales</taxon>
        <taxon>Nocardioidaceae</taxon>
        <taxon>Nocardioides</taxon>
    </lineage>
</organism>
<feature type="transmembrane region" description="Helical" evidence="1">
    <location>
        <begin position="6"/>
        <end position="25"/>
    </location>
</feature>
<keyword evidence="3" id="KW-1185">Reference proteome</keyword>
<keyword evidence="1" id="KW-1133">Transmembrane helix</keyword>
<evidence type="ECO:0000313" key="2">
    <source>
        <dbReference type="EMBL" id="OIJ26978.1"/>
    </source>
</evidence>
<comment type="caution">
    <text evidence="2">The sequence shown here is derived from an EMBL/GenBank/DDBJ whole genome shotgun (WGS) entry which is preliminary data.</text>
</comment>
<gene>
    <name evidence="2" type="ORF">UG56_009365</name>
</gene>
<dbReference type="AlphaFoldDB" id="A0A1J4N634"/>
<proteinExistence type="predicted"/>
<evidence type="ECO:0008006" key="4">
    <source>
        <dbReference type="Google" id="ProtNLM"/>
    </source>
</evidence>
<feature type="transmembrane region" description="Helical" evidence="1">
    <location>
        <begin position="37"/>
        <end position="56"/>
    </location>
</feature>
<dbReference type="EMBL" id="JZDQ02000011">
    <property type="protein sequence ID" value="OIJ26978.1"/>
    <property type="molecule type" value="Genomic_DNA"/>
</dbReference>
<protein>
    <recommendedName>
        <fullName evidence="4">Integral membrane protein</fullName>
    </recommendedName>
</protein>
<evidence type="ECO:0000256" key="1">
    <source>
        <dbReference type="SAM" id="Phobius"/>
    </source>
</evidence>
<sequence length="120" mass="12716">MEIVRHILLVIHLLGFAALFGGLLVQIKAPDKVSNGLMRDGSGTAFLAGLLLVGVLEMGDGPVDHAKVAVKLVIGLVILGLVMSQLRKPKISDGLYWTIFGLTIINVCVAVFWSSAHVAS</sequence>
<name>A0A1J4N634_9ACTN</name>
<keyword evidence="1" id="KW-0472">Membrane</keyword>
<dbReference type="Proteomes" id="UP000033772">
    <property type="component" value="Unassembled WGS sequence"/>
</dbReference>
<dbReference type="OrthoDB" id="3730860at2"/>
<accession>A0A1J4N634</accession>